<dbReference type="RefSeq" id="WP_353646709.1">
    <property type="nucleotide sequence ID" value="NZ_CP159256.1"/>
</dbReference>
<dbReference type="AlphaFoldDB" id="A0AAU8D0V8"/>
<dbReference type="EMBL" id="CP159256">
    <property type="protein sequence ID" value="XCG52505.1"/>
    <property type="molecule type" value="Genomic_DNA"/>
</dbReference>
<keyword evidence="1" id="KW-0614">Plasmid</keyword>
<geneLocation type="plasmid" evidence="1">
    <name>pMk2240A</name>
</geneLocation>
<protein>
    <submittedName>
        <fullName evidence="1">Uncharacterized protein</fullName>
    </submittedName>
</protein>
<gene>
    <name evidence="1" type="ORF">ABVK50_30710</name>
</gene>
<sequence>MSLVIGGPSEWVGVNNHTLPESADDHLDAARSLQHYQRRARERLKTAELHHLMGHDLEQITNLPRLVCLQSRFLAVMDRICRRGRVQNCRLIGIRDSRFEAQTCSASDRSRSMKGGNIFGLRAVCD</sequence>
<evidence type="ECO:0000313" key="1">
    <source>
        <dbReference type="EMBL" id="XCG52505.1"/>
    </source>
</evidence>
<proteinExistence type="predicted"/>
<name>A0AAU8D0V8_9HYPH</name>
<organism evidence="1">
    <name type="scientific">Mesorhizobium sp. WSM2240</name>
    <dbReference type="NCBI Taxonomy" id="3228851"/>
    <lineage>
        <taxon>Bacteria</taxon>
        <taxon>Pseudomonadati</taxon>
        <taxon>Pseudomonadota</taxon>
        <taxon>Alphaproteobacteria</taxon>
        <taxon>Hyphomicrobiales</taxon>
        <taxon>Phyllobacteriaceae</taxon>
        <taxon>Mesorhizobium</taxon>
    </lineage>
</organism>
<reference evidence="1" key="1">
    <citation type="submission" date="2024-06" db="EMBL/GenBank/DDBJ databases">
        <title>Mesorhizobium karijinii sp. nov., a symbiont of the iconic Swainsona formosa from arid Australia.</title>
        <authorList>
            <person name="Hill Y.J."/>
            <person name="Watkin E.L.J."/>
            <person name="O'Hara G.W."/>
            <person name="Terpolilli J."/>
            <person name="Tye M.L."/>
            <person name="Kohlmeier M.G."/>
        </authorList>
    </citation>
    <scope>NUCLEOTIDE SEQUENCE</scope>
    <source>
        <strain evidence="1">WSM2240</strain>
        <plasmid evidence="1">pMk2240A</plasmid>
    </source>
</reference>
<accession>A0AAU8D0V8</accession>